<keyword evidence="1" id="KW-0732">Signal</keyword>
<evidence type="ECO:0000313" key="5">
    <source>
        <dbReference type="EMBL" id="AKP50108.1"/>
    </source>
</evidence>
<organism evidence="5 6">
    <name type="scientific">Cyclobacterium amurskyense</name>
    <dbReference type="NCBI Taxonomy" id="320787"/>
    <lineage>
        <taxon>Bacteria</taxon>
        <taxon>Pseudomonadati</taxon>
        <taxon>Bacteroidota</taxon>
        <taxon>Cytophagia</taxon>
        <taxon>Cytophagales</taxon>
        <taxon>Cyclobacteriaceae</taxon>
        <taxon>Cyclobacterium</taxon>
    </lineage>
</organism>
<dbReference type="EMBL" id="CP012040">
    <property type="protein sequence ID" value="AKP50108.1"/>
    <property type="molecule type" value="Genomic_DNA"/>
</dbReference>
<evidence type="ECO:0000259" key="2">
    <source>
        <dbReference type="Pfam" id="PF11721"/>
    </source>
</evidence>
<dbReference type="InterPro" id="IPR026444">
    <property type="entry name" value="Secre_tail"/>
</dbReference>
<dbReference type="Pfam" id="PF17957">
    <property type="entry name" value="Big_7"/>
    <property type="match status" value="1"/>
</dbReference>
<reference evidence="5 6" key="1">
    <citation type="submission" date="2015-07" db="EMBL/GenBank/DDBJ databases">
        <authorList>
            <person name="Kim K.M."/>
        </authorList>
    </citation>
    <scope>NUCLEOTIDE SEQUENCE [LARGE SCALE GENOMIC DNA]</scope>
    <source>
        <strain evidence="5 6">KCTC 12363</strain>
    </source>
</reference>
<name>A0A0H4PBE8_9BACT</name>
<dbReference type="InterPro" id="IPR039448">
    <property type="entry name" value="Beta_helix"/>
</dbReference>
<evidence type="ECO:0000313" key="6">
    <source>
        <dbReference type="Proteomes" id="UP000036520"/>
    </source>
</evidence>
<dbReference type="Pfam" id="PF13229">
    <property type="entry name" value="Beta_helix"/>
    <property type="match status" value="1"/>
</dbReference>
<keyword evidence="5" id="KW-0675">Receptor</keyword>
<dbReference type="Gene3D" id="2.60.120.430">
    <property type="entry name" value="Galactose-binding lectin"/>
    <property type="match status" value="3"/>
</dbReference>
<dbReference type="PANTHER" id="PTHR36453:SF1">
    <property type="entry name" value="RIGHT HANDED BETA HELIX DOMAIN-CONTAINING PROTEIN"/>
    <property type="match status" value="1"/>
</dbReference>
<dbReference type="KEGG" id="camu:CA2015_0644"/>
<feature type="signal peptide" evidence="1">
    <location>
        <begin position="1"/>
        <end position="23"/>
    </location>
</feature>
<dbReference type="Gene3D" id="2.160.20.10">
    <property type="entry name" value="Single-stranded right-handed beta-helix, Pectin lyase-like"/>
    <property type="match status" value="2"/>
</dbReference>
<feature type="chain" id="PRO_5005207941" evidence="1">
    <location>
        <begin position="24"/>
        <end position="1526"/>
    </location>
</feature>
<accession>A0A0H4PBE8</accession>
<keyword evidence="6" id="KW-1185">Reference proteome</keyword>
<dbReference type="Pfam" id="PF18962">
    <property type="entry name" value="Por_Secre_tail"/>
    <property type="match status" value="1"/>
</dbReference>
<feature type="domain" description="Secretion system C-terminal sorting" evidence="4">
    <location>
        <begin position="1447"/>
        <end position="1514"/>
    </location>
</feature>
<feature type="domain" description="Malectin" evidence="2">
    <location>
        <begin position="1261"/>
        <end position="1398"/>
    </location>
</feature>
<gene>
    <name evidence="5" type="ORF">CA2015_0644</name>
</gene>
<dbReference type="SUPFAM" id="SSF49785">
    <property type="entry name" value="Galactose-binding domain-like"/>
    <property type="match status" value="2"/>
</dbReference>
<dbReference type="InterPro" id="IPR013783">
    <property type="entry name" value="Ig-like_fold"/>
</dbReference>
<feature type="domain" description="Right handed beta helix" evidence="3">
    <location>
        <begin position="274"/>
        <end position="438"/>
    </location>
</feature>
<evidence type="ECO:0000259" key="4">
    <source>
        <dbReference type="Pfam" id="PF18962"/>
    </source>
</evidence>
<dbReference type="InterPro" id="IPR006626">
    <property type="entry name" value="PbH1"/>
</dbReference>
<dbReference type="PANTHER" id="PTHR36453">
    <property type="entry name" value="SECRETED PROTEIN-RELATED"/>
    <property type="match status" value="1"/>
</dbReference>
<feature type="domain" description="Malectin" evidence="2">
    <location>
        <begin position="941"/>
        <end position="1081"/>
    </location>
</feature>
<dbReference type="InterPro" id="IPR021720">
    <property type="entry name" value="Malectin_dom"/>
</dbReference>
<evidence type="ECO:0000256" key="1">
    <source>
        <dbReference type="SAM" id="SignalP"/>
    </source>
</evidence>
<dbReference type="Proteomes" id="UP000036520">
    <property type="component" value="Chromosome"/>
</dbReference>
<dbReference type="InterPro" id="IPR011050">
    <property type="entry name" value="Pectin_lyase_fold/virulence"/>
</dbReference>
<feature type="domain" description="Malectin" evidence="2">
    <location>
        <begin position="1109"/>
        <end position="1237"/>
    </location>
</feature>
<dbReference type="NCBIfam" id="TIGR04183">
    <property type="entry name" value="Por_Secre_tail"/>
    <property type="match status" value="1"/>
</dbReference>
<dbReference type="Gene3D" id="2.60.120.260">
    <property type="entry name" value="Galactose-binding domain-like"/>
    <property type="match status" value="1"/>
</dbReference>
<dbReference type="OrthoDB" id="976933at2"/>
<protein>
    <submittedName>
        <fullName evidence="5">TonB-dependent receptor</fullName>
    </submittedName>
</protein>
<dbReference type="SUPFAM" id="SSF51126">
    <property type="entry name" value="Pectin lyase-like"/>
    <property type="match status" value="2"/>
</dbReference>
<dbReference type="InterPro" id="IPR012334">
    <property type="entry name" value="Pectin_lyas_fold"/>
</dbReference>
<dbReference type="Pfam" id="PF11721">
    <property type="entry name" value="Malectin"/>
    <property type="match status" value="3"/>
</dbReference>
<sequence length="1526" mass="168665">MNSTLPKLVLCFSLILLSIKASATDYYFSNESGNDSRSTTQAQNPDTPWKSINKLNAIFGSLKPGDAIYFKRGETFYGTIKATKSGSPGSPIKIDAYGSGAKPIITSFEKVSGWASIGNGRYESTNTFPNYESNIVTINEQIYEKGRFPNSDGPNGGYLSVSSFSGNSSVSSNELSGAPNFSNGEIVIRKNQWILDRHLIKSNSGSTINYHGSGAYNPTTGFGFFIQNHLSTLDKFGEWFYNNSRKLNIYFGNTNPNNHTVRVATLENLLVKSYNVDHLLIQSLHFKGANKDAIYIGEGRDVVINNTDIEFSGENGVTSLNIKELVIKNSRINYSLNTGLNLRYGNDNAIIRDNIIENSFPFHGGGQNEDNNGNGIFVSGNNVLIENNIVKQTGFNGIHFNGNNISIKNNLIQKFCLLKNDCGGIYTFGGNTVTNFSNRVIESNIIIDGFATNYGTPNYAKQNHHPQGSGIFLDDNVNNVSLIKNTIANTTYSGLKASNVFNVSVKDNTFFNSYVQALVGNSERGTDTRNVTFSSNILFSKHTDQHSYYINSYKDDIPSFGTFESNYFARPLGDNHSIYLSYYKDNKKYMEIKDLNNWKSTFNKDKTSVTFIQDEFKQFSLKSFIGELLYDNLSFLKGINNFNCNDCTQSWDSNGILSGSIKINSPGYSSALARIRSVEKSKTYVAKFKAKSNKTGNLRVVLRYAGTPWEIVSPATVVELGTEAKEYSVLLKPYANVSEPVIMFISDVGNWEYWIDDLEIREADVEITDPDNVFLFEYNATKSKKSISLDGTFKDVKGVSYTGSYQIEPYSSAILVRTSEATPPPPVSKPDIQQEVKITTPSSNSSFELGEKIELIAEVTANQDNISKVAFYNGNQLIGNASEQPYKLSWGNGDAGNHQITAIVVNNNNTTVATSAQIAIKINAEIPDSETGNPIGDSYSLHLNIGSNDTKSYEGNTFISLGEADGSTGRSNSLELNTGEGSIFESISFNEDLEYKIPIPNGIYTVKTYHQEVHFGLNGVSGSNGKRVFDVILEGQTKYKNLDLYALSKNQKVVLTHEDIEVKDGILNLNLIASANNAIISGISIIEKGTAAPVESIEGAKFINVGGLKDEKYNGDLFVSDYIDKHFSSSGIYENIASSNEPLFQTNRFSENLIYTIPVKNGTYRVKTYHIENYFGVSNPDTREGLRVFDIFMQNQLVKSNLDLYATSGNQETVLVFNEIIVKNGELKIELKASVNNALLSGIAIIPMSGVSNPSEEDSFFINVGSEADTKYNGVDFVSENSVGQIPSESNLYIVPSSSSDQLYQSNRYGRSLDYKFPVSNGKYTVITYHNENYFGEITNTTGPNNRVFDIFIESVKVKGNVDLYIENTNRPVALRFENIDVSDGVLNLNLNGVINNALLSGIAIFPSAKDNLGNTNLRQIIGEAEALSTLSEMREDGIQNTYENKLYPNPAVTSATLEIGKELGRFYISIHNMNGQRVDYFDSESIVNSEGKYEIPVHHLKQGIYIITLSSEAEILERMRLAVTP</sequence>
<dbReference type="SMART" id="SM00710">
    <property type="entry name" value="PbH1"/>
    <property type="match status" value="9"/>
</dbReference>
<dbReference type="RefSeq" id="WP_048640581.1">
    <property type="nucleotide sequence ID" value="NZ_CP012040.1"/>
</dbReference>
<dbReference type="Gene3D" id="2.60.40.10">
    <property type="entry name" value="Immunoglobulins"/>
    <property type="match status" value="1"/>
</dbReference>
<dbReference type="STRING" id="320787.CA2015_0644"/>
<dbReference type="InterPro" id="IPR008979">
    <property type="entry name" value="Galactose-bd-like_sf"/>
</dbReference>
<evidence type="ECO:0000259" key="3">
    <source>
        <dbReference type="Pfam" id="PF13229"/>
    </source>
</evidence>
<proteinExistence type="predicted"/>